<dbReference type="AlphaFoldDB" id="A0AAW9RN15"/>
<evidence type="ECO:0000313" key="3">
    <source>
        <dbReference type="Proteomes" id="UP001378188"/>
    </source>
</evidence>
<dbReference type="InterPro" id="IPR028992">
    <property type="entry name" value="Hedgehog/Intein_dom"/>
</dbReference>
<dbReference type="SUPFAM" id="SSF51294">
    <property type="entry name" value="Hedgehog/intein (Hint) domain"/>
    <property type="match status" value="1"/>
</dbReference>
<accession>A0AAW9RN15</accession>
<name>A0AAW9RN15_9HYPH</name>
<evidence type="ECO:0000313" key="2">
    <source>
        <dbReference type="EMBL" id="MEJ8573722.1"/>
    </source>
</evidence>
<dbReference type="Pfam" id="PF13403">
    <property type="entry name" value="Hint_2"/>
    <property type="match status" value="1"/>
</dbReference>
<sequence length="444" mass="48153">MPIYQYKVKLESDNIVSGSSSEATYIHDSSDGPDDNLTIFGDIVGDKLEYIDGTGLYDAFYLGYTPDGVVALTTGGKYLFTNSSYSDGSEVTYTAEPLVCFAAGTLIRTPGGDVQVEALAEGDVVVTATGEKRAIRWTGARSVDCGATTNPRQAWPIRVAADAFGPGLPERELWLSPAHAVMVTVGDHVLVPIGSLVNGATIQQVPVDTMAYHHIELDSHDVVVANGLPAETYLDCGNRAFFEGADVAPEAEREEIDPADLPFCLPFITHGRIVEAVRARLEAQARRLGWTAEDADADLSVETGGAVLRPEEHDEKLRVTLPVDAREAWLVSSSWVPQHHRASADRRNIGVAFRHLTLTDVTGEARRIRADDPRLSFGFHAPEGARRDSIRWTTGRALLPGSLWADMTGEVTLTLDVDAGETRRWIPPQGAADERHARNLSLVA</sequence>
<organism evidence="2 3">
    <name type="scientific">Microbaculum marinum</name>
    <dbReference type="NCBI Taxonomy" id="1764581"/>
    <lineage>
        <taxon>Bacteria</taxon>
        <taxon>Pseudomonadati</taxon>
        <taxon>Pseudomonadota</taxon>
        <taxon>Alphaproteobacteria</taxon>
        <taxon>Hyphomicrobiales</taxon>
        <taxon>Tepidamorphaceae</taxon>
        <taxon>Microbaculum</taxon>
    </lineage>
</organism>
<dbReference type="RefSeq" id="WP_340331420.1">
    <property type="nucleotide sequence ID" value="NZ_JAZHOF010000008.1"/>
</dbReference>
<feature type="domain" description="Hedgehog/Intein (Hint)" evidence="1">
    <location>
        <begin position="99"/>
        <end position="236"/>
    </location>
</feature>
<dbReference type="Gene3D" id="2.170.16.10">
    <property type="entry name" value="Hedgehog/Intein (Hint) domain"/>
    <property type="match status" value="1"/>
</dbReference>
<proteinExistence type="predicted"/>
<evidence type="ECO:0000259" key="1">
    <source>
        <dbReference type="Pfam" id="PF13403"/>
    </source>
</evidence>
<dbReference type="Proteomes" id="UP001378188">
    <property type="component" value="Unassembled WGS sequence"/>
</dbReference>
<protein>
    <submittedName>
        <fullName evidence="2">Hint domain-containing protein</fullName>
    </submittedName>
</protein>
<comment type="caution">
    <text evidence="2">The sequence shown here is derived from an EMBL/GenBank/DDBJ whole genome shotgun (WGS) entry which is preliminary data.</text>
</comment>
<keyword evidence="3" id="KW-1185">Reference proteome</keyword>
<dbReference type="InterPro" id="IPR036844">
    <property type="entry name" value="Hint_dom_sf"/>
</dbReference>
<gene>
    <name evidence="2" type="ORF">V3328_19680</name>
</gene>
<dbReference type="EMBL" id="JAZHOF010000008">
    <property type="protein sequence ID" value="MEJ8573722.1"/>
    <property type="molecule type" value="Genomic_DNA"/>
</dbReference>
<reference evidence="2 3" key="1">
    <citation type="submission" date="2024-02" db="EMBL/GenBank/DDBJ databases">
        <title>Genome analysis and characterization of Microbaculum marinisediminis sp. nov., isolated from marine sediment.</title>
        <authorList>
            <person name="Du Z.-J."/>
            <person name="Ye Y.-Q."/>
            <person name="Zhang Z.-R."/>
            <person name="Yuan S.-M."/>
            <person name="Zhang X.-Y."/>
        </authorList>
    </citation>
    <scope>NUCLEOTIDE SEQUENCE [LARGE SCALE GENOMIC DNA]</scope>
    <source>
        <strain evidence="2 3">SDUM1044001</strain>
    </source>
</reference>